<name>A0A2D0N2R1_FLAN2</name>
<dbReference type="Gene3D" id="3.40.50.200">
    <property type="entry name" value="Peptidase S8/S53 domain"/>
    <property type="match status" value="1"/>
</dbReference>
<evidence type="ECO:0000256" key="2">
    <source>
        <dbReference type="ARBA" id="ARBA00022670"/>
    </source>
</evidence>
<gene>
    <name evidence="9" type="ORF">CRP01_29975</name>
</gene>
<dbReference type="GO" id="GO:0006508">
    <property type="term" value="P:proteolysis"/>
    <property type="evidence" value="ECO:0007669"/>
    <property type="project" value="UniProtKB-KW"/>
</dbReference>
<dbReference type="PROSITE" id="PS00137">
    <property type="entry name" value="SUBTILASE_HIS"/>
    <property type="match status" value="1"/>
</dbReference>
<protein>
    <submittedName>
        <fullName evidence="9">Peptidase S8</fullName>
    </submittedName>
</protein>
<evidence type="ECO:0000313" key="9">
    <source>
        <dbReference type="EMBL" id="PHN02811.1"/>
    </source>
</evidence>
<accession>A0A2D0N2R1</accession>
<evidence type="ECO:0000259" key="8">
    <source>
        <dbReference type="PROSITE" id="PS51272"/>
    </source>
</evidence>
<keyword evidence="10" id="KW-1185">Reference proteome</keyword>
<dbReference type="PRINTS" id="PR00723">
    <property type="entry name" value="SUBTILISIN"/>
</dbReference>
<dbReference type="InterPro" id="IPR050131">
    <property type="entry name" value="Peptidase_S8_subtilisin-like"/>
</dbReference>
<reference evidence="9 10" key="1">
    <citation type="submission" date="2017-10" db="EMBL/GenBank/DDBJ databases">
        <title>The draft genome sequence of Lewinella nigricans NBRC 102662.</title>
        <authorList>
            <person name="Wang K."/>
        </authorList>
    </citation>
    <scope>NUCLEOTIDE SEQUENCE [LARGE SCALE GENOMIC DNA]</scope>
    <source>
        <strain evidence="9 10">NBRC 102662</strain>
    </source>
</reference>
<dbReference type="OrthoDB" id="9798386at2"/>
<evidence type="ECO:0000256" key="5">
    <source>
        <dbReference type="PIRSR" id="PIRSR615500-1"/>
    </source>
</evidence>
<keyword evidence="4 6" id="KW-0720">Serine protease</keyword>
<dbReference type="PANTHER" id="PTHR43806">
    <property type="entry name" value="PEPTIDASE S8"/>
    <property type="match status" value="1"/>
</dbReference>
<feature type="domain" description="SLH" evidence="8">
    <location>
        <begin position="741"/>
        <end position="817"/>
    </location>
</feature>
<dbReference type="RefSeq" id="WP_099153751.1">
    <property type="nucleotide sequence ID" value="NZ_PDUD01000036.1"/>
</dbReference>
<dbReference type="PROSITE" id="PS00138">
    <property type="entry name" value="SUBTILASE_SER"/>
    <property type="match status" value="1"/>
</dbReference>
<dbReference type="Pfam" id="PF18962">
    <property type="entry name" value="Por_Secre_tail"/>
    <property type="match status" value="1"/>
</dbReference>
<dbReference type="InterPro" id="IPR000209">
    <property type="entry name" value="Peptidase_S8/S53_dom"/>
</dbReference>
<feature type="active site" description="Charge relay system" evidence="5 6">
    <location>
        <position position="399"/>
    </location>
</feature>
<proteinExistence type="inferred from homology"/>
<dbReference type="Pfam" id="PF00082">
    <property type="entry name" value="Peptidase_S8"/>
    <property type="match status" value="1"/>
</dbReference>
<dbReference type="PROSITE" id="PS51892">
    <property type="entry name" value="SUBTILASE"/>
    <property type="match status" value="1"/>
</dbReference>
<evidence type="ECO:0000256" key="1">
    <source>
        <dbReference type="ARBA" id="ARBA00011073"/>
    </source>
</evidence>
<dbReference type="InterPro" id="IPR001119">
    <property type="entry name" value="SLH_dom"/>
</dbReference>
<dbReference type="InterPro" id="IPR022398">
    <property type="entry name" value="Peptidase_S8_His-AS"/>
</dbReference>
<evidence type="ECO:0000256" key="4">
    <source>
        <dbReference type="ARBA" id="ARBA00022825"/>
    </source>
</evidence>
<feature type="active site" description="Charge relay system" evidence="5 6">
    <location>
        <position position="144"/>
    </location>
</feature>
<evidence type="ECO:0000256" key="7">
    <source>
        <dbReference type="SAM" id="SignalP"/>
    </source>
</evidence>
<dbReference type="Pfam" id="PF00395">
    <property type="entry name" value="SLH"/>
    <property type="match status" value="1"/>
</dbReference>
<evidence type="ECO:0000256" key="6">
    <source>
        <dbReference type="PROSITE-ProRule" id="PRU01240"/>
    </source>
</evidence>
<evidence type="ECO:0000313" key="10">
    <source>
        <dbReference type="Proteomes" id="UP000223913"/>
    </source>
</evidence>
<dbReference type="InterPro" id="IPR036852">
    <property type="entry name" value="Peptidase_S8/S53_dom_sf"/>
</dbReference>
<comment type="caution">
    <text evidence="9">The sequence shown here is derived from an EMBL/GenBank/DDBJ whole genome shotgun (WGS) entry which is preliminary data.</text>
</comment>
<keyword evidence="7" id="KW-0732">Signal</keyword>
<dbReference type="SUPFAM" id="SSF52743">
    <property type="entry name" value="Subtilisin-like"/>
    <property type="match status" value="1"/>
</dbReference>
<dbReference type="InterPro" id="IPR023828">
    <property type="entry name" value="Peptidase_S8_Ser-AS"/>
</dbReference>
<dbReference type="AlphaFoldDB" id="A0A2D0N2R1"/>
<dbReference type="EMBL" id="PDUD01000036">
    <property type="protein sequence ID" value="PHN02811.1"/>
    <property type="molecule type" value="Genomic_DNA"/>
</dbReference>
<keyword evidence="3 6" id="KW-0378">Hydrolase</keyword>
<dbReference type="NCBIfam" id="TIGR04183">
    <property type="entry name" value="Por_Secre_tail"/>
    <property type="match status" value="1"/>
</dbReference>
<dbReference type="PROSITE" id="PS51272">
    <property type="entry name" value="SLH"/>
    <property type="match status" value="2"/>
</dbReference>
<dbReference type="GO" id="GO:0004252">
    <property type="term" value="F:serine-type endopeptidase activity"/>
    <property type="evidence" value="ECO:0007669"/>
    <property type="project" value="UniProtKB-UniRule"/>
</dbReference>
<organism evidence="9 10">
    <name type="scientific">Flavilitoribacter nigricans (strain ATCC 23147 / DSM 23189 / NBRC 102662 / NCIMB 1420 / SS-2)</name>
    <name type="common">Lewinella nigricans</name>
    <dbReference type="NCBI Taxonomy" id="1122177"/>
    <lineage>
        <taxon>Bacteria</taxon>
        <taxon>Pseudomonadati</taxon>
        <taxon>Bacteroidota</taxon>
        <taxon>Saprospiria</taxon>
        <taxon>Saprospirales</taxon>
        <taxon>Lewinellaceae</taxon>
        <taxon>Flavilitoribacter</taxon>
    </lineage>
</organism>
<dbReference type="InterPro" id="IPR026444">
    <property type="entry name" value="Secre_tail"/>
</dbReference>
<sequence>MKNTLLLFFSLLITLTSFGQVSIDPYLTNALSQNPLNLQVIVSFHGEAAPTTSNVSLLEQIGITQGITFRSLPIAGVIATPGQIEALSQDPSVRSIYLNRPVSWENNRATVLTGVDKVRTDATFTFNNGGLPVSGDGIGLVVNDSGIDGTHPDLQYGSHLVQNATGATNLNAISGILPVTPLENIPNTDATGGHGTHVAGIAGGTGAASSGKYEGVAPGADLVGYGSGLALLLLDVASGFDYALTHQFEYGIRVITNSWGTTSDIGTPFDPNDPINISTKKCTDRNIVVVFSAGNSGSASGTITGNYKKAPWVICVAAGDKQGRLGDFSSRGVEGNGGTVVVNGQTFVWEDRPTVTAPGVSIISTRAPSPTGALGTPDDLETIEDPAHLPYYTTLDGTSMAAPHVAGIVALLLDANPQLTPYDVKAILQQTATNMPGYADWEVGAGYVNAYAAVDLAYRAEAGYGGMLKIGREFVSEVNTATVSTNYTIDYSPLNINGNEVTFNVAEGTTAIEAQTRALGLLGTTGNLLNLALYSPSGLRYSAGIPVTFTLSVSRGVAVSNPEAGTWTLAIEDLNGIALPETVDVALRQSVISSISGLNDVVGHPAESSIRLAISSRLMDGKGNRFRPNDKLNRIELADYLSIGQGVRQYLATDGSFSFSDVSGSQQLLAESVMATGAALRDGDHSGASLLVSAGGSGQFKPSATVTRAELAYTIIQSLGLQAYAESLAGEPLTADANGESAEITDASTIPAALQGHVQAALNLNLINAFFYIEQGPFDLFPTVLAEFKGDAKVTRAEFAVIITRTFEQWQAAANPLLEQSQLPVTETLNTSISVYPNPTANRVNIQLGADDLPGAGQLELFNQAGHRLQSRPLDLESNRQFDLDLSDYPAGMYILRISQSGKALLNEKLIRL</sequence>
<feature type="active site" description="Charge relay system" evidence="5 6">
    <location>
        <position position="194"/>
    </location>
</feature>
<comment type="similarity">
    <text evidence="1 6">Belongs to the peptidase S8 family.</text>
</comment>
<feature type="signal peptide" evidence="7">
    <location>
        <begin position="1"/>
        <end position="19"/>
    </location>
</feature>
<feature type="domain" description="SLH" evidence="8">
    <location>
        <begin position="593"/>
        <end position="655"/>
    </location>
</feature>
<dbReference type="InterPro" id="IPR015500">
    <property type="entry name" value="Peptidase_S8_subtilisin-rel"/>
</dbReference>
<feature type="chain" id="PRO_5012406679" evidence="7">
    <location>
        <begin position="20"/>
        <end position="913"/>
    </location>
</feature>
<dbReference type="Proteomes" id="UP000223913">
    <property type="component" value="Unassembled WGS sequence"/>
</dbReference>
<evidence type="ECO:0000256" key="3">
    <source>
        <dbReference type="ARBA" id="ARBA00022801"/>
    </source>
</evidence>
<keyword evidence="2 6" id="KW-0645">Protease</keyword>
<dbReference type="PANTHER" id="PTHR43806:SF65">
    <property type="entry name" value="SERINE PROTEASE APRX"/>
    <property type="match status" value="1"/>
</dbReference>